<evidence type="ECO:0000313" key="3">
    <source>
        <dbReference type="EMBL" id="SVB40877.1"/>
    </source>
</evidence>
<dbReference type="InterPro" id="IPR016142">
    <property type="entry name" value="Citrate_synth-like_lrg_a-sub"/>
</dbReference>
<sequence length="342" mass="37170">YDLVDLTEGGASFEEVAYLLLHDDLPNAGQLAAFCDALTVERHLPDPVVQMINAAPKSAHPMALLRTAVSSLGYCDIEAEDNSHEANVRKAVRLLAKVPLAIAAGHRNAQGLEPVEPRDDLGLAANLLYMLRGDDPQPYAVDAMNVSLILYSEHGYNASTFAARVAASTLADMHAAITVGVATLGGPLHGGANEAAMEMMLEIGTPDNARAWVMDALESKRKIMGFGHREYKSGDSRVPAMKQAGQLVLEATGEDRWRQIAEIAEETMLSEKGIFPNLDLPCAYTYYGLDIPIPLFTPIFVASRVSGWAAHVIEQQDNNRLIRPNHNYTGPVGRTFKPVDQR</sequence>
<dbReference type="PANTHER" id="PTHR11739:SF4">
    <property type="entry name" value="CITRATE SYNTHASE, PEROXISOMAL"/>
    <property type="match status" value="1"/>
</dbReference>
<keyword evidence="2" id="KW-0808">Transferase</keyword>
<dbReference type="PIRSF" id="PIRSF001369">
    <property type="entry name" value="Citrate_synth"/>
    <property type="match status" value="1"/>
</dbReference>
<dbReference type="PRINTS" id="PR00143">
    <property type="entry name" value="CITRTSNTHASE"/>
</dbReference>
<name>A0A382DTH2_9ZZZZ</name>
<dbReference type="GO" id="GO:0005829">
    <property type="term" value="C:cytosol"/>
    <property type="evidence" value="ECO:0007669"/>
    <property type="project" value="TreeGrafter"/>
</dbReference>
<protein>
    <submittedName>
        <fullName evidence="3">Uncharacterized protein</fullName>
    </submittedName>
</protein>
<dbReference type="EMBL" id="UINC01040674">
    <property type="protein sequence ID" value="SVB40877.1"/>
    <property type="molecule type" value="Genomic_DNA"/>
</dbReference>
<feature type="non-terminal residue" evidence="3">
    <location>
        <position position="1"/>
    </location>
</feature>
<dbReference type="InterPro" id="IPR016143">
    <property type="entry name" value="Citrate_synth-like_sm_a-sub"/>
</dbReference>
<evidence type="ECO:0000256" key="1">
    <source>
        <dbReference type="ARBA" id="ARBA00010566"/>
    </source>
</evidence>
<dbReference type="InterPro" id="IPR036969">
    <property type="entry name" value="Citrate_synthase_sf"/>
</dbReference>
<comment type="similarity">
    <text evidence="1">Belongs to the citrate synthase family.</text>
</comment>
<dbReference type="InterPro" id="IPR024176">
    <property type="entry name" value="Citrate_synthase_bac-typ"/>
</dbReference>
<dbReference type="InterPro" id="IPR002020">
    <property type="entry name" value="Citrate_synthase"/>
</dbReference>
<organism evidence="3">
    <name type="scientific">marine metagenome</name>
    <dbReference type="NCBI Taxonomy" id="408172"/>
    <lineage>
        <taxon>unclassified sequences</taxon>
        <taxon>metagenomes</taxon>
        <taxon>ecological metagenomes</taxon>
    </lineage>
</organism>
<dbReference type="GO" id="GO:0046912">
    <property type="term" value="F:acyltransferase activity, acyl groups converted into alkyl on transfer"/>
    <property type="evidence" value="ECO:0007669"/>
    <property type="project" value="InterPro"/>
</dbReference>
<proteinExistence type="inferred from homology"/>
<reference evidence="3" key="1">
    <citation type="submission" date="2018-05" db="EMBL/GenBank/DDBJ databases">
        <authorList>
            <person name="Lanie J.A."/>
            <person name="Ng W.-L."/>
            <person name="Kazmierczak K.M."/>
            <person name="Andrzejewski T.M."/>
            <person name="Davidsen T.M."/>
            <person name="Wayne K.J."/>
            <person name="Tettelin H."/>
            <person name="Glass J.I."/>
            <person name="Rusch D."/>
            <person name="Podicherti R."/>
            <person name="Tsui H.-C.T."/>
            <person name="Winkler M.E."/>
        </authorList>
    </citation>
    <scope>NUCLEOTIDE SEQUENCE</scope>
</reference>
<dbReference type="AlphaFoldDB" id="A0A382DTH2"/>
<dbReference type="Gene3D" id="1.10.580.10">
    <property type="entry name" value="Citrate Synthase, domain 1"/>
    <property type="match status" value="1"/>
</dbReference>
<dbReference type="PANTHER" id="PTHR11739">
    <property type="entry name" value="CITRATE SYNTHASE"/>
    <property type="match status" value="1"/>
</dbReference>
<dbReference type="SUPFAM" id="SSF48256">
    <property type="entry name" value="Citrate synthase"/>
    <property type="match status" value="1"/>
</dbReference>
<accession>A0A382DTH2</accession>
<dbReference type="GO" id="GO:0005975">
    <property type="term" value="P:carbohydrate metabolic process"/>
    <property type="evidence" value="ECO:0007669"/>
    <property type="project" value="TreeGrafter"/>
</dbReference>
<gene>
    <name evidence="3" type="ORF">METZ01_LOCUS193731</name>
</gene>
<evidence type="ECO:0000256" key="2">
    <source>
        <dbReference type="ARBA" id="ARBA00022679"/>
    </source>
</evidence>
<dbReference type="Pfam" id="PF00285">
    <property type="entry name" value="Citrate_synt"/>
    <property type="match status" value="1"/>
</dbReference>
<dbReference type="Gene3D" id="1.10.230.10">
    <property type="entry name" value="Cytochrome P450-Terp, domain 2"/>
    <property type="match status" value="1"/>
</dbReference>
<dbReference type="GO" id="GO:0006099">
    <property type="term" value="P:tricarboxylic acid cycle"/>
    <property type="evidence" value="ECO:0007669"/>
    <property type="project" value="InterPro"/>
</dbReference>